<keyword evidence="3" id="KW-0732">Signal</keyword>
<dbReference type="Gene3D" id="1.10.490.10">
    <property type="entry name" value="Globins"/>
    <property type="match status" value="1"/>
</dbReference>
<feature type="chain" id="PRO_5047442352" description="Globin domain-containing protein" evidence="3">
    <location>
        <begin position="21"/>
        <end position="505"/>
    </location>
</feature>
<sequence>MKYAIFAYLWMIFLYEYVETMKKFERESFFKTLVPVDKCARGRFDPRRNATQVKPVKVYKTKFEKMAPVCEAVIIFGEDTASGISTDIVLYDIVLRPVYIPKDYLFKMRPFCHVGSMGVLCVCRSDACFKKPLDLLAFLVGIYKFNQPKTPADKDVNKEQTDILKSIFNNAFDTFYDNLEQRDLFLHAIITEMRRNFGLESKMPAVPKPELAEVAIFDRWKEFDDEFDKMYPEQKPSEKDLKRKKQKSKRLICVIVIMGCLNAVSFFLIVAFFVWYKRFFYRITAVPLVEEPQEKTPDEGKKSAEKPQEGPPGGPQPAAAGNPAVGYFDPPASRPTNFLIRYTVKLWGFFVTSFPVNLKTNPMVNTDLLKKHASQYKLTRDTAGEYHKQLFTLHPEIAKYYDAEDIDPDSIPKAQKFIMLGQQELQFFFRLPDVMNDDRQWRSALSSFKETFSDNNVPMNEFNKVTDAFLAAMQKNAGGVTPEQKKEWEALLAKAYADMKTWGWY</sequence>
<dbReference type="Proteomes" id="UP001303046">
    <property type="component" value="Unassembled WGS sequence"/>
</dbReference>
<feature type="domain" description="Globin" evidence="4">
    <location>
        <begin position="388"/>
        <end position="498"/>
    </location>
</feature>
<keyword evidence="6" id="KW-1185">Reference proteome</keyword>
<evidence type="ECO:0000259" key="4">
    <source>
        <dbReference type="Pfam" id="PF00042"/>
    </source>
</evidence>
<dbReference type="InterPro" id="IPR012292">
    <property type="entry name" value="Globin/Proto"/>
</dbReference>
<accession>A0ABR1CKP4</accession>
<proteinExistence type="predicted"/>
<feature type="compositionally biased region" description="Low complexity" evidence="1">
    <location>
        <begin position="316"/>
        <end position="326"/>
    </location>
</feature>
<keyword evidence="2" id="KW-0472">Membrane</keyword>
<feature type="region of interest" description="Disordered" evidence="1">
    <location>
        <begin position="292"/>
        <end position="326"/>
    </location>
</feature>
<evidence type="ECO:0000313" key="5">
    <source>
        <dbReference type="EMBL" id="KAK6738899.1"/>
    </source>
</evidence>
<feature type="signal peptide" evidence="3">
    <location>
        <begin position="1"/>
        <end position="20"/>
    </location>
</feature>
<feature type="compositionally biased region" description="Basic and acidic residues" evidence="1">
    <location>
        <begin position="292"/>
        <end position="308"/>
    </location>
</feature>
<dbReference type="InterPro" id="IPR000971">
    <property type="entry name" value="Globin"/>
</dbReference>
<dbReference type="Pfam" id="PF00042">
    <property type="entry name" value="Globin"/>
    <property type="match status" value="1"/>
</dbReference>
<organism evidence="5 6">
    <name type="scientific">Necator americanus</name>
    <name type="common">Human hookworm</name>
    <dbReference type="NCBI Taxonomy" id="51031"/>
    <lineage>
        <taxon>Eukaryota</taxon>
        <taxon>Metazoa</taxon>
        <taxon>Ecdysozoa</taxon>
        <taxon>Nematoda</taxon>
        <taxon>Chromadorea</taxon>
        <taxon>Rhabditida</taxon>
        <taxon>Rhabditina</taxon>
        <taxon>Rhabditomorpha</taxon>
        <taxon>Strongyloidea</taxon>
        <taxon>Ancylostomatidae</taxon>
        <taxon>Bunostominae</taxon>
        <taxon>Necator</taxon>
    </lineage>
</organism>
<dbReference type="EMBL" id="JAVFWL010000002">
    <property type="protein sequence ID" value="KAK6738899.1"/>
    <property type="molecule type" value="Genomic_DNA"/>
</dbReference>
<keyword evidence="2" id="KW-0812">Transmembrane</keyword>
<evidence type="ECO:0000313" key="6">
    <source>
        <dbReference type="Proteomes" id="UP001303046"/>
    </source>
</evidence>
<evidence type="ECO:0000256" key="2">
    <source>
        <dbReference type="SAM" id="Phobius"/>
    </source>
</evidence>
<dbReference type="SUPFAM" id="SSF46458">
    <property type="entry name" value="Globin-like"/>
    <property type="match status" value="1"/>
</dbReference>
<reference evidence="5 6" key="1">
    <citation type="submission" date="2023-08" db="EMBL/GenBank/DDBJ databases">
        <title>A Necator americanus chromosomal reference genome.</title>
        <authorList>
            <person name="Ilik V."/>
            <person name="Petrzelkova K.J."/>
            <person name="Pardy F."/>
            <person name="Fuh T."/>
            <person name="Niatou-Singa F.S."/>
            <person name="Gouil Q."/>
            <person name="Baker L."/>
            <person name="Ritchie M.E."/>
            <person name="Jex A.R."/>
            <person name="Gazzola D."/>
            <person name="Li H."/>
            <person name="Toshio Fujiwara R."/>
            <person name="Zhan B."/>
            <person name="Aroian R.V."/>
            <person name="Pafco B."/>
            <person name="Schwarz E.M."/>
        </authorList>
    </citation>
    <scope>NUCLEOTIDE SEQUENCE [LARGE SCALE GENOMIC DNA]</scope>
    <source>
        <strain evidence="5 6">Aroian</strain>
        <tissue evidence="5">Whole animal</tissue>
    </source>
</reference>
<dbReference type="InterPro" id="IPR009050">
    <property type="entry name" value="Globin-like_sf"/>
</dbReference>
<feature type="transmembrane region" description="Helical" evidence="2">
    <location>
        <begin position="251"/>
        <end position="276"/>
    </location>
</feature>
<comment type="caution">
    <text evidence="5">The sequence shown here is derived from an EMBL/GenBank/DDBJ whole genome shotgun (WGS) entry which is preliminary data.</text>
</comment>
<gene>
    <name evidence="5" type="primary">Necator_chrII.g8581</name>
    <name evidence="5" type="ORF">RB195_020786</name>
</gene>
<evidence type="ECO:0000256" key="1">
    <source>
        <dbReference type="SAM" id="MobiDB-lite"/>
    </source>
</evidence>
<protein>
    <recommendedName>
        <fullName evidence="4">Globin domain-containing protein</fullName>
    </recommendedName>
</protein>
<evidence type="ECO:0000256" key="3">
    <source>
        <dbReference type="SAM" id="SignalP"/>
    </source>
</evidence>
<keyword evidence="2" id="KW-1133">Transmembrane helix</keyword>
<name>A0ABR1CKP4_NECAM</name>